<dbReference type="PANTHER" id="PTHR43280">
    <property type="entry name" value="ARAC-FAMILY TRANSCRIPTIONAL REGULATOR"/>
    <property type="match status" value="1"/>
</dbReference>
<dbReference type="InterPro" id="IPR014710">
    <property type="entry name" value="RmlC-like_jellyroll"/>
</dbReference>
<dbReference type="GO" id="GO:0003700">
    <property type="term" value="F:DNA-binding transcription factor activity"/>
    <property type="evidence" value="ECO:0007669"/>
    <property type="project" value="InterPro"/>
</dbReference>
<gene>
    <name evidence="5" type="ORF">FD47_GL001936</name>
</gene>
<dbReference type="CDD" id="cd06996">
    <property type="entry name" value="cupin_Lmo2851-like_N"/>
    <property type="match status" value="1"/>
</dbReference>
<dbReference type="SUPFAM" id="SSF46689">
    <property type="entry name" value="Homeodomain-like"/>
    <property type="match status" value="1"/>
</dbReference>
<sequence>MIDSVLNRLMKTTEDEKQQLKSLEVHDDIPSAAIDPSLSENRHEPVLNDYFFRNKRIYVSKHNRYAPYPEHSHTFFEINYMLRGSCDEIVDGEKIHLETGDVLLMDIGSRHSIGYLGTNDLLINLLFRDQDINLAVLNDLRSSQSVLYEFLLNRKLGSSNGQIRHLLFSHQTVHEVQTTLDQIIDEYYLQRPFADAVISGYLSILIAQLVRNYQVKVKKQVSKTQQLVLSILRDIDNDYRTVSLEKLAIKYNYNRNYLSNIFKRETGTTFSETLTKQRMLNAHILLTSTALPVSEIMKQVGISNKAFFYQKYAAYYQTTPGQQRQS</sequence>
<evidence type="ECO:0000313" key="6">
    <source>
        <dbReference type="Proteomes" id="UP000051010"/>
    </source>
</evidence>
<comment type="caution">
    <text evidence="5">The sequence shown here is derived from an EMBL/GenBank/DDBJ whole genome shotgun (WGS) entry which is preliminary data.</text>
</comment>
<dbReference type="InterPro" id="IPR009057">
    <property type="entry name" value="Homeodomain-like_sf"/>
</dbReference>
<name>A0A0R1YR64_9LACO</name>
<dbReference type="Pfam" id="PF12833">
    <property type="entry name" value="HTH_18"/>
    <property type="match status" value="1"/>
</dbReference>
<dbReference type="PROSITE" id="PS01124">
    <property type="entry name" value="HTH_ARAC_FAMILY_2"/>
    <property type="match status" value="1"/>
</dbReference>
<evidence type="ECO:0000256" key="2">
    <source>
        <dbReference type="ARBA" id="ARBA00023125"/>
    </source>
</evidence>
<dbReference type="InterPro" id="IPR018060">
    <property type="entry name" value="HTH_AraC"/>
</dbReference>
<organism evidence="5 6">
    <name type="scientific">Lentilactobacillus parafarraginis DSM 18390 = JCM 14109</name>
    <dbReference type="NCBI Taxonomy" id="1423786"/>
    <lineage>
        <taxon>Bacteria</taxon>
        <taxon>Bacillati</taxon>
        <taxon>Bacillota</taxon>
        <taxon>Bacilli</taxon>
        <taxon>Lactobacillales</taxon>
        <taxon>Lactobacillaceae</taxon>
        <taxon>Lentilactobacillus</taxon>
    </lineage>
</organism>
<dbReference type="Gene3D" id="2.60.120.10">
    <property type="entry name" value="Jelly Rolls"/>
    <property type="match status" value="1"/>
</dbReference>
<dbReference type="Proteomes" id="UP000051010">
    <property type="component" value="Unassembled WGS sequence"/>
</dbReference>
<dbReference type="InterPro" id="IPR003313">
    <property type="entry name" value="AraC-bd"/>
</dbReference>
<evidence type="ECO:0000256" key="3">
    <source>
        <dbReference type="ARBA" id="ARBA00023163"/>
    </source>
</evidence>
<keyword evidence="3" id="KW-0804">Transcription</keyword>
<evidence type="ECO:0000256" key="1">
    <source>
        <dbReference type="ARBA" id="ARBA00023015"/>
    </source>
</evidence>
<accession>A0A0R1YR64</accession>
<evidence type="ECO:0000313" key="5">
    <source>
        <dbReference type="EMBL" id="KRM42358.1"/>
    </source>
</evidence>
<dbReference type="PATRIC" id="fig|1423786.4.peg.2043"/>
<evidence type="ECO:0000259" key="4">
    <source>
        <dbReference type="PROSITE" id="PS01124"/>
    </source>
</evidence>
<dbReference type="SMART" id="SM00342">
    <property type="entry name" value="HTH_ARAC"/>
    <property type="match status" value="1"/>
</dbReference>
<dbReference type="InterPro" id="IPR011051">
    <property type="entry name" value="RmlC_Cupin_sf"/>
</dbReference>
<dbReference type="AlphaFoldDB" id="A0A0R1YR64"/>
<keyword evidence="1" id="KW-0805">Transcription regulation</keyword>
<keyword evidence="2" id="KW-0238">DNA-binding</keyword>
<dbReference type="PANTHER" id="PTHR43280:SF28">
    <property type="entry name" value="HTH-TYPE TRANSCRIPTIONAL ACTIVATOR RHAS"/>
    <property type="match status" value="1"/>
</dbReference>
<dbReference type="GO" id="GO:0043565">
    <property type="term" value="F:sequence-specific DNA binding"/>
    <property type="evidence" value="ECO:0007669"/>
    <property type="project" value="InterPro"/>
</dbReference>
<feature type="domain" description="HTH araC/xylS-type" evidence="4">
    <location>
        <begin position="225"/>
        <end position="326"/>
    </location>
</feature>
<reference evidence="5 6" key="1">
    <citation type="journal article" date="2015" name="Genome Announc.">
        <title>Expanding the biotechnology potential of lactobacilli through comparative genomics of 213 strains and associated genera.</title>
        <authorList>
            <person name="Sun Z."/>
            <person name="Harris H.M."/>
            <person name="McCann A."/>
            <person name="Guo C."/>
            <person name="Argimon S."/>
            <person name="Zhang W."/>
            <person name="Yang X."/>
            <person name="Jeffery I.B."/>
            <person name="Cooney J.C."/>
            <person name="Kagawa T.F."/>
            <person name="Liu W."/>
            <person name="Song Y."/>
            <person name="Salvetti E."/>
            <person name="Wrobel A."/>
            <person name="Rasinkangas P."/>
            <person name="Parkhill J."/>
            <person name="Rea M.C."/>
            <person name="O'Sullivan O."/>
            <person name="Ritari J."/>
            <person name="Douillard F.P."/>
            <person name="Paul Ross R."/>
            <person name="Yang R."/>
            <person name="Briner A.E."/>
            <person name="Felis G.E."/>
            <person name="de Vos W.M."/>
            <person name="Barrangou R."/>
            <person name="Klaenhammer T.R."/>
            <person name="Caufield P.W."/>
            <person name="Cui Y."/>
            <person name="Zhang H."/>
            <person name="O'Toole P.W."/>
        </authorList>
    </citation>
    <scope>NUCLEOTIDE SEQUENCE [LARGE SCALE GENOMIC DNA]</scope>
    <source>
        <strain evidence="5 6">DSM 18390</strain>
    </source>
</reference>
<dbReference type="SUPFAM" id="SSF51182">
    <property type="entry name" value="RmlC-like cupins"/>
    <property type="match status" value="1"/>
</dbReference>
<dbReference type="RefSeq" id="WP_056980618.1">
    <property type="nucleotide sequence ID" value="NZ_AZFZ01000044.1"/>
</dbReference>
<dbReference type="Gene3D" id="1.10.10.60">
    <property type="entry name" value="Homeodomain-like"/>
    <property type="match status" value="2"/>
</dbReference>
<dbReference type="Pfam" id="PF02311">
    <property type="entry name" value="AraC_binding"/>
    <property type="match status" value="1"/>
</dbReference>
<dbReference type="EMBL" id="AZFZ01000044">
    <property type="protein sequence ID" value="KRM42358.1"/>
    <property type="molecule type" value="Genomic_DNA"/>
</dbReference>
<proteinExistence type="predicted"/>
<protein>
    <submittedName>
        <fullName evidence="5">Transcriptional regulator, AraC family</fullName>
    </submittedName>
</protein>